<dbReference type="Pfam" id="PF00512">
    <property type="entry name" value="HisKA"/>
    <property type="match status" value="1"/>
</dbReference>
<dbReference type="Pfam" id="PF02518">
    <property type="entry name" value="HATPase_c"/>
    <property type="match status" value="1"/>
</dbReference>
<evidence type="ECO:0000256" key="8">
    <source>
        <dbReference type="SAM" id="Phobius"/>
    </source>
</evidence>
<gene>
    <name evidence="11" type="ORF">E6H01_04655</name>
</gene>
<dbReference type="PROSITE" id="PS50885">
    <property type="entry name" value="HAMP"/>
    <property type="match status" value="1"/>
</dbReference>
<sequence>MTWSRHHRFRHGPPPWWPEGEPWPPAGPPWAWRGMRYKFFWRLGFFFGFVFLLLLGASTIAYWIASGISAGGARPFFLIRPFGGLILLLAVFLAMLAVGRGVRRMAAPIGDVMDAAQRVAEGDYVVHVPERGPPEVRQLTRAFNTMVSRLRATDERRRSLLADISHDLRTPITVIQGNLEGLLDGVYPRDDAHLGPVLEETRLLARLVDDLRTLALAETGALRLEREPTDLGALIAETVASFQGQAAGAGVALSADVAPGLPQVPVDAFRIRQVLENLVVNALQHAPRGGEIRVRCGIAPPESGPQIQVTVSDNGPGISADDLPRVFDRFYKSRDSRGSGLGLTIAKNLVAAHGGEISAESEPGRGTTMRISLPITWEAPRLP</sequence>
<dbReference type="SUPFAM" id="SSF158472">
    <property type="entry name" value="HAMP domain-like"/>
    <property type="match status" value="1"/>
</dbReference>
<reference evidence="11 12" key="1">
    <citation type="journal article" date="2019" name="Nat. Microbiol.">
        <title>Mediterranean grassland soil C-N compound turnover is dependent on rainfall and depth, and is mediated by genomically divergent microorganisms.</title>
        <authorList>
            <person name="Diamond S."/>
            <person name="Andeer P.F."/>
            <person name="Li Z."/>
            <person name="Crits-Christoph A."/>
            <person name="Burstein D."/>
            <person name="Anantharaman K."/>
            <person name="Lane K.R."/>
            <person name="Thomas B.C."/>
            <person name="Pan C."/>
            <person name="Northen T.R."/>
            <person name="Banfield J.F."/>
        </authorList>
    </citation>
    <scope>NUCLEOTIDE SEQUENCE [LARGE SCALE GENOMIC DNA]</scope>
    <source>
        <strain evidence="11">NP_4</strain>
    </source>
</reference>
<evidence type="ECO:0000313" key="11">
    <source>
        <dbReference type="EMBL" id="TMJ03892.1"/>
    </source>
</evidence>
<keyword evidence="8" id="KW-0472">Membrane</keyword>
<dbReference type="InterPro" id="IPR003594">
    <property type="entry name" value="HATPase_dom"/>
</dbReference>
<dbReference type="PRINTS" id="PR00344">
    <property type="entry name" value="BCTRLSENSOR"/>
</dbReference>
<keyword evidence="6 11" id="KW-0418">Kinase</keyword>
<dbReference type="InterPro" id="IPR005467">
    <property type="entry name" value="His_kinase_dom"/>
</dbReference>
<feature type="domain" description="HAMP" evidence="10">
    <location>
        <begin position="103"/>
        <end position="155"/>
    </location>
</feature>
<keyword evidence="4" id="KW-0597">Phosphoprotein</keyword>
<dbReference type="Gene3D" id="3.30.565.10">
    <property type="entry name" value="Histidine kinase-like ATPase, C-terminal domain"/>
    <property type="match status" value="1"/>
</dbReference>
<keyword evidence="7" id="KW-0902">Two-component regulatory system</keyword>
<dbReference type="Proteomes" id="UP000319353">
    <property type="component" value="Unassembled WGS sequence"/>
</dbReference>
<protein>
    <recommendedName>
        <fullName evidence="3">histidine kinase</fullName>
        <ecNumber evidence="3">2.7.13.3</ecNumber>
    </recommendedName>
</protein>
<comment type="catalytic activity">
    <reaction evidence="1">
        <text>ATP + protein L-histidine = ADP + protein N-phospho-L-histidine.</text>
        <dbReference type="EC" id="2.7.13.3"/>
    </reaction>
</comment>
<dbReference type="EMBL" id="VBAL01000055">
    <property type="protein sequence ID" value="TMJ03892.1"/>
    <property type="molecule type" value="Genomic_DNA"/>
</dbReference>
<evidence type="ECO:0000259" key="9">
    <source>
        <dbReference type="PROSITE" id="PS50109"/>
    </source>
</evidence>
<dbReference type="SMART" id="SM00388">
    <property type="entry name" value="HisKA"/>
    <property type="match status" value="1"/>
</dbReference>
<evidence type="ECO:0000256" key="3">
    <source>
        <dbReference type="ARBA" id="ARBA00012438"/>
    </source>
</evidence>
<dbReference type="InterPro" id="IPR036890">
    <property type="entry name" value="HATPase_C_sf"/>
</dbReference>
<dbReference type="CDD" id="cd00075">
    <property type="entry name" value="HATPase"/>
    <property type="match status" value="1"/>
</dbReference>
<dbReference type="Gene3D" id="1.10.287.130">
    <property type="match status" value="1"/>
</dbReference>
<keyword evidence="8" id="KW-1133">Transmembrane helix</keyword>
<dbReference type="PANTHER" id="PTHR43711:SF1">
    <property type="entry name" value="HISTIDINE KINASE 1"/>
    <property type="match status" value="1"/>
</dbReference>
<dbReference type="GO" id="GO:0000155">
    <property type="term" value="F:phosphorelay sensor kinase activity"/>
    <property type="evidence" value="ECO:0007669"/>
    <property type="project" value="InterPro"/>
</dbReference>
<dbReference type="Gene3D" id="1.10.8.500">
    <property type="entry name" value="HAMP domain in histidine kinase"/>
    <property type="match status" value="1"/>
</dbReference>
<dbReference type="AlphaFoldDB" id="A0A537L790"/>
<dbReference type="CDD" id="cd06225">
    <property type="entry name" value="HAMP"/>
    <property type="match status" value="1"/>
</dbReference>
<evidence type="ECO:0000259" key="10">
    <source>
        <dbReference type="PROSITE" id="PS50885"/>
    </source>
</evidence>
<comment type="caution">
    <text evidence="11">The sequence shown here is derived from an EMBL/GenBank/DDBJ whole genome shotgun (WGS) entry which is preliminary data.</text>
</comment>
<evidence type="ECO:0000256" key="5">
    <source>
        <dbReference type="ARBA" id="ARBA00022679"/>
    </source>
</evidence>
<evidence type="ECO:0000256" key="6">
    <source>
        <dbReference type="ARBA" id="ARBA00022777"/>
    </source>
</evidence>
<dbReference type="CDD" id="cd00082">
    <property type="entry name" value="HisKA"/>
    <property type="match status" value="1"/>
</dbReference>
<feature type="domain" description="Histidine kinase" evidence="9">
    <location>
        <begin position="163"/>
        <end position="377"/>
    </location>
</feature>
<evidence type="ECO:0000256" key="1">
    <source>
        <dbReference type="ARBA" id="ARBA00000085"/>
    </source>
</evidence>
<accession>A0A537L790</accession>
<dbReference type="SUPFAM" id="SSF47384">
    <property type="entry name" value="Homodimeric domain of signal transducing histidine kinase"/>
    <property type="match status" value="1"/>
</dbReference>
<dbReference type="GO" id="GO:0016020">
    <property type="term" value="C:membrane"/>
    <property type="evidence" value="ECO:0007669"/>
    <property type="project" value="UniProtKB-SubCell"/>
</dbReference>
<dbReference type="InterPro" id="IPR003661">
    <property type="entry name" value="HisK_dim/P_dom"/>
</dbReference>
<dbReference type="SMART" id="SM00387">
    <property type="entry name" value="HATPase_c"/>
    <property type="match status" value="1"/>
</dbReference>
<comment type="subcellular location">
    <subcellularLocation>
        <location evidence="2">Membrane</location>
    </subcellularLocation>
</comment>
<evidence type="ECO:0000256" key="4">
    <source>
        <dbReference type="ARBA" id="ARBA00022553"/>
    </source>
</evidence>
<proteinExistence type="predicted"/>
<organism evidence="11 12">
    <name type="scientific">Candidatus Segetimicrobium genomatis</name>
    <dbReference type="NCBI Taxonomy" id="2569760"/>
    <lineage>
        <taxon>Bacteria</taxon>
        <taxon>Bacillati</taxon>
        <taxon>Candidatus Sysuimicrobiota</taxon>
        <taxon>Candidatus Sysuimicrobiia</taxon>
        <taxon>Candidatus Sysuimicrobiales</taxon>
        <taxon>Candidatus Segetimicrobiaceae</taxon>
        <taxon>Candidatus Segetimicrobium</taxon>
    </lineage>
</organism>
<feature type="transmembrane region" description="Helical" evidence="8">
    <location>
        <begin position="43"/>
        <end position="65"/>
    </location>
</feature>
<dbReference type="InterPro" id="IPR050736">
    <property type="entry name" value="Sensor_HK_Regulatory"/>
</dbReference>
<name>A0A537L790_9BACT</name>
<dbReference type="InterPro" id="IPR036097">
    <property type="entry name" value="HisK_dim/P_sf"/>
</dbReference>
<dbReference type="EC" id="2.7.13.3" evidence="3"/>
<dbReference type="PROSITE" id="PS50109">
    <property type="entry name" value="HIS_KIN"/>
    <property type="match status" value="1"/>
</dbReference>
<dbReference type="InterPro" id="IPR004358">
    <property type="entry name" value="Sig_transdc_His_kin-like_C"/>
</dbReference>
<evidence type="ECO:0000313" key="12">
    <source>
        <dbReference type="Proteomes" id="UP000319353"/>
    </source>
</evidence>
<dbReference type="SUPFAM" id="SSF55874">
    <property type="entry name" value="ATPase domain of HSP90 chaperone/DNA topoisomerase II/histidine kinase"/>
    <property type="match status" value="1"/>
</dbReference>
<dbReference type="FunFam" id="3.30.565.10:FF:000006">
    <property type="entry name" value="Sensor histidine kinase WalK"/>
    <property type="match status" value="1"/>
</dbReference>
<evidence type="ECO:0000256" key="7">
    <source>
        <dbReference type="ARBA" id="ARBA00023012"/>
    </source>
</evidence>
<feature type="transmembrane region" description="Helical" evidence="8">
    <location>
        <begin position="77"/>
        <end position="98"/>
    </location>
</feature>
<dbReference type="PANTHER" id="PTHR43711">
    <property type="entry name" value="TWO-COMPONENT HISTIDINE KINASE"/>
    <property type="match status" value="1"/>
</dbReference>
<evidence type="ECO:0000256" key="2">
    <source>
        <dbReference type="ARBA" id="ARBA00004370"/>
    </source>
</evidence>
<dbReference type="InterPro" id="IPR003660">
    <property type="entry name" value="HAMP_dom"/>
</dbReference>
<dbReference type="SMART" id="SM00304">
    <property type="entry name" value="HAMP"/>
    <property type="match status" value="1"/>
</dbReference>
<dbReference type="Pfam" id="PF00672">
    <property type="entry name" value="HAMP"/>
    <property type="match status" value="1"/>
</dbReference>
<keyword evidence="8" id="KW-0812">Transmembrane</keyword>
<keyword evidence="5" id="KW-0808">Transferase</keyword>